<reference evidence="4 5" key="1">
    <citation type="submission" date="2017-10" db="EMBL/GenBank/DDBJ databases">
        <title>Genomics of the genus Arcobacter.</title>
        <authorList>
            <person name="Perez-Cataluna A."/>
            <person name="Figueras M.J."/>
        </authorList>
    </citation>
    <scope>NUCLEOTIDE SEQUENCE [LARGE SCALE GENOMIC DNA]</scope>
    <source>
        <strain evidence="4 5">CECT 8987</strain>
    </source>
</reference>
<dbReference type="GO" id="GO:0004467">
    <property type="term" value="F:long-chain fatty acid-CoA ligase activity"/>
    <property type="evidence" value="ECO:0007669"/>
    <property type="project" value="TreeGrafter"/>
</dbReference>
<evidence type="ECO:0000313" key="4">
    <source>
        <dbReference type="EMBL" id="RXJ60827.1"/>
    </source>
</evidence>
<dbReference type="InterPro" id="IPR000873">
    <property type="entry name" value="AMP-dep_synth/lig_dom"/>
</dbReference>
<evidence type="ECO:0000259" key="3">
    <source>
        <dbReference type="Pfam" id="PF00501"/>
    </source>
</evidence>
<dbReference type="GO" id="GO:0016020">
    <property type="term" value="C:membrane"/>
    <property type="evidence" value="ECO:0007669"/>
    <property type="project" value="TreeGrafter"/>
</dbReference>
<dbReference type="CDD" id="cd05907">
    <property type="entry name" value="VL_LC_FACS_like"/>
    <property type="match status" value="1"/>
</dbReference>
<dbReference type="RefSeq" id="WP_128994962.1">
    <property type="nucleotide sequence ID" value="NZ_PDKN01000001.1"/>
</dbReference>
<sequence>MDAYSFDTYTQLFKYITTHYDNPTFLNYLKDGEYESISTADFKQRVSYLALALEEFGVKEYDSVALFAKPSPCWLIFDFALQLVKAVSVPIFEDISQKNLDFELHDSQIKYIFTDHTKYIYDIDDEITIIGCNIVAKNKKFITVSELMERGKLLYKTKSDEIENMIHSVGPDYLFSVVYTSGNTGIPKGVELTQSNIVSQLHAIHQLYPLKKGAKALTLLPLAHIFERTVMSYYLSCGISIYFVDDVHNVAPLMKKVKPNIMTVVPRLLEKIYLKIEEKVYEKKGFEGLVARLAFQRARQKKYSKPTLIDKLFSKLVYNKFLESFGGELEVLVSGGANLDKELYNFFLNIGLPLYQGYGLTETSPVISVNYPGNNKAGTCGKPLPNVKVKLNKDNELLTKGQHVMRGYRNQEGMTQETIDQDGWLHTGDLASIDEEGYITIQSRKKELLKTSTGKYISAVAIEQAITQSKYIDYAIVVGNDRQFVTALLFMNPELVPKDINAETFYKQSDIKSQIIAHIKRVNATLDQWEKVVKYAIITNKISIDGGELTPSMKIRRNEIESKYKKIIDNMYK</sequence>
<dbReference type="Pfam" id="PF00501">
    <property type="entry name" value="AMP-binding"/>
    <property type="match status" value="1"/>
</dbReference>
<dbReference type="SUPFAM" id="SSF56801">
    <property type="entry name" value="Acetyl-CoA synthetase-like"/>
    <property type="match status" value="1"/>
</dbReference>
<dbReference type="EMBL" id="PDKN01000001">
    <property type="protein sequence ID" value="RXJ60827.1"/>
    <property type="molecule type" value="Genomic_DNA"/>
</dbReference>
<dbReference type="Gene3D" id="3.40.50.12780">
    <property type="entry name" value="N-terminal domain of ligase-like"/>
    <property type="match status" value="1"/>
</dbReference>
<proteinExistence type="predicted"/>
<evidence type="ECO:0000256" key="1">
    <source>
        <dbReference type="ARBA" id="ARBA00022741"/>
    </source>
</evidence>
<dbReference type="Pfam" id="PF23562">
    <property type="entry name" value="AMP-binding_C_3"/>
    <property type="match status" value="1"/>
</dbReference>
<dbReference type="AlphaFoldDB" id="A0A4Q0XTC9"/>
<comment type="caution">
    <text evidence="4">The sequence shown here is derived from an EMBL/GenBank/DDBJ whole genome shotgun (WGS) entry which is preliminary data.</text>
</comment>
<keyword evidence="5" id="KW-1185">Reference proteome</keyword>
<accession>A0A4Q0XTC9</accession>
<organism evidence="4 5">
    <name type="scientific">Candidatus Marinarcus aquaticus</name>
    <dbReference type="NCBI Taxonomy" id="2044504"/>
    <lineage>
        <taxon>Bacteria</taxon>
        <taxon>Pseudomonadati</taxon>
        <taxon>Campylobacterota</taxon>
        <taxon>Epsilonproteobacteria</taxon>
        <taxon>Campylobacterales</taxon>
        <taxon>Arcobacteraceae</taxon>
        <taxon>Candidatus Marinarcus</taxon>
    </lineage>
</organism>
<keyword evidence="1" id="KW-0547">Nucleotide-binding</keyword>
<evidence type="ECO:0000256" key="2">
    <source>
        <dbReference type="ARBA" id="ARBA00022840"/>
    </source>
</evidence>
<dbReference type="OrthoDB" id="9765680at2"/>
<name>A0A4Q0XTC9_9BACT</name>
<dbReference type="InterPro" id="IPR042099">
    <property type="entry name" value="ANL_N_sf"/>
</dbReference>
<dbReference type="Proteomes" id="UP000290657">
    <property type="component" value="Unassembled WGS sequence"/>
</dbReference>
<evidence type="ECO:0000313" key="5">
    <source>
        <dbReference type="Proteomes" id="UP000290657"/>
    </source>
</evidence>
<dbReference type="PANTHER" id="PTHR43272">
    <property type="entry name" value="LONG-CHAIN-FATTY-ACID--COA LIGASE"/>
    <property type="match status" value="1"/>
</dbReference>
<dbReference type="GO" id="GO:0005524">
    <property type="term" value="F:ATP binding"/>
    <property type="evidence" value="ECO:0007669"/>
    <property type="project" value="UniProtKB-KW"/>
</dbReference>
<gene>
    <name evidence="4" type="ORF">CRV04_02090</name>
</gene>
<protein>
    <submittedName>
        <fullName evidence="4">AMP-dependent synthetase</fullName>
    </submittedName>
</protein>
<feature type="domain" description="AMP-dependent synthetase/ligase" evidence="3">
    <location>
        <begin position="28"/>
        <end position="408"/>
    </location>
</feature>
<dbReference type="PANTHER" id="PTHR43272:SF33">
    <property type="entry name" value="AMP-BINDING DOMAIN-CONTAINING PROTEIN-RELATED"/>
    <property type="match status" value="1"/>
</dbReference>
<keyword evidence="2" id="KW-0067">ATP-binding</keyword>